<dbReference type="AlphaFoldDB" id="A0A4Y2PZR6"/>
<comment type="caution">
    <text evidence="2">The sequence shown here is derived from an EMBL/GenBank/DDBJ whole genome shotgun (WGS) entry which is preliminary data.</text>
</comment>
<organism evidence="2 3">
    <name type="scientific">Araneus ventricosus</name>
    <name type="common">Orbweaver spider</name>
    <name type="synonym">Epeira ventricosa</name>
    <dbReference type="NCBI Taxonomy" id="182803"/>
    <lineage>
        <taxon>Eukaryota</taxon>
        <taxon>Metazoa</taxon>
        <taxon>Ecdysozoa</taxon>
        <taxon>Arthropoda</taxon>
        <taxon>Chelicerata</taxon>
        <taxon>Arachnida</taxon>
        <taxon>Araneae</taxon>
        <taxon>Araneomorphae</taxon>
        <taxon>Entelegynae</taxon>
        <taxon>Araneoidea</taxon>
        <taxon>Araneidae</taxon>
        <taxon>Araneus</taxon>
    </lineage>
</organism>
<name>A0A4Y2PZR6_ARAVE</name>
<keyword evidence="3" id="KW-1185">Reference proteome</keyword>
<feature type="region of interest" description="Disordered" evidence="1">
    <location>
        <begin position="331"/>
        <end position="357"/>
    </location>
</feature>
<sequence>FDDYSDYTKNIKVSEQRRTTKISSSSDVLFDRFMTVPTNKQQFVANTHNKSSFISMISQKLKGADIFVKQANNDADVLIIETALKKFNTNTTIIVGEDVDLLIILIARTPTDRIIYFFKSGKAQIETKMYSSQSLTSYPKCQAHTLFLHAITECDTTFQMKHHALKWNSFSSCYVWSSKKKIDSIDKYRYLSFVKNTRNSKRVQLSCLPPICAAAHQHLCRVYYQVQVWLGNELDPENWGWVLKDKGLEPIQTLLQSAPEKLINTIFCNCKKGCNYNCGCKKVGLFCSQVCTNCKGQFCSNVESNTTDEDAYDINEEISDPSFFLEQSIEIQQQGEEEESEEEHNTVEKFEDYLDDS</sequence>
<protein>
    <recommendedName>
        <fullName evidence="4">Tesmin/TSO1-like CXC domain-containing protein</fullName>
    </recommendedName>
</protein>
<dbReference type="Proteomes" id="UP000499080">
    <property type="component" value="Unassembled WGS sequence"/>
</dbReference>
<evidence type="ECO:0008006" key="4">
    <source>
        <dbReference type="Google" id="ProtNLM"/>
    </source>
</evidence>
<proteinExistence type="predicted"/>
<feature type="compositionally biased region" description="Basic and acidic residues" evidence="1">
    <location>
        <begin position="343"/>
        <end position="357"/>
    </location>
</feature>
<dbReference type="EMBL" id="BGPR01135933">
    <property type="protein sequence ID" value="GBN56751.1"/>
    <property type="molecule type" value="Genomic_DNA"/>
</dbReference>
<gene>
    <name evidence="2" type="ORF">AVEN_258130_1</name>
</gene>
<feature type="non-terminal residue" evidence="2">
    <location>
        <position position="1"/>
    </location>
</feature>
<evidence type="ECO:0000313" key="3">
    <source>
        <dbReference type="Proteomes" id="UP000499080"/>
    </source>
</evidence>
<evidence type="ECO:0000256" key="1">
    <source>
        <dbReference type="SAM" id="MobiDB-lite"/>
    </source>
</evidence>
<accession>A0A4Y2PZR6</accession>
<reference evidence="2 3" key="1">
    <citation type="journal article" date="2019" name="Sci. Rep.">
        <title>Orb-weaving spider Araneus ventricosus genome elucidates the spidroin gene catalogue.</title>
        <authorList>
            <person name="Kono N."/>
            <person name="Nakamura H."/>
            <person name="Ohtoshi R."/>
            <person name="Moran D.A.P."/>
            <person name="Shinohara A."/>
            <person name="Yoshida Y."/>
            <person name="Fujiwara M."/>
            <person name="Mori M."/>
            <person name="Tomita M."/>
            <person name="Arakawa K."/>
        </authorList>
    </citation>
    <scope>NUCLEOTIDE SEQUENCE [LARGE SCALE GENOMIC DNA]</scope>
</reference>
<evidence type="ECO:0000313" key="2">
    <source>
        <dbReference type="EMBL" id="GBN56751.1"/>
    </source>
</evidence>